<evidence type="ECO:0000313" key="3">
    <source>
        <dbReference type="Proteomes" id="UP000589620"/>
    </source>
</evidence>
<gene>
    <name evidence="2" type="ORF">BJ963_002174</name>
</gene>
<organism evidence="2 3">
    <name type="scientific">Leifsonia soli</name>
    <dbReference type="NCBI Taxonomy" id="582665"/>
    <lineage>
        <taxon>Bacteria</taxon>
        <taxon>Bacillati</taxon>
        <taxon>Actinomycetota</taxon>
        <taxon>Actinomycetes</taxon>
        <taxon>Micrococcales</taxon>
        <taxon>Microbacteriaceae</taxon>
        <taxon>Leifsonia</taxon>
    </lineage>
</organism>
<evidence type="ECO:0000256" key="1">
    <source>
        <dbReference type="SAM" id="MobiDB-lite"/>
    </source>
</evidence>
<proteinExistence type="predicted"/>
<dbReference type="RefSeq" id="WP_246298032.1">
    <property type="nucleotide sequence ID" value="NZ_BAAAPX010000001.1"/>
</dbReference>
<feature type="compositionally biased region" description="Polar residues" evidence="1">
    <location>
        <begin position="178"/>
        <end position="207"/>
    </location>
</feature>
<keyword evidence="3" id="KW-1185">Reference proteome</keyword>
<reference evidence="2 3" key="1">
    <citation type="submission" date="2020-07" db="EMBL/GenBank/DDBJ databases">
        <title>Sequencing the genomes of 1000 actinobacteria strains.</title>
        <authorList>
            <person name="Klenk H.-P."/>
        </authorList>
    </citation>
    <scope>NUCLEOTIDE SEQUENCE [LARGE SCALE GENOMIC DNA]</scope>
    <source>
        <strain evidence="2 3">DSM 23871</strain>
    </source>
</reference>
<dbReference type="AlphaFoldDB" id="A0A852T154"/>
<name>A0A852T154_9MICO</name>
<accession>A0A852T154</accession>
<dbReference type="Proteomes" id="UP000589620">
    <property type="component" value="Unassembled WGS sequence"/>
</dbReference>
<evidence type="ECO:0000313" key="2">
    <source>
        <dbReference type="EMBL" id="NYD74655.1"/>
    </source>
</evidence>
<protein>
    <submittedName>
        <fullName evidence="2">Uncharacterized protein</fullName>
    </submittedName>
</protein>
<feature type="compositionally biased region" description="Basic and acidic residues" evidence="1">
    <location>
        <begin position="210"/>
        <end position="223"/>
    </location>
</feature>
<feature type="region of interest" description="Disordered" evidence="1">
    <location>
        <begin position="176"/>
        <end position="239"/>
    </location>
</feature>
<dbReference type="EMBL" id="JACCBJ010000001">
    <property type="protein sequence ID" value="NYD74655.1"/>
    <property type="molecule type" value="Genomic_DNA"/>
</dbReference>
<sequence>MPIPALSGPAPQTPGAPQKTITQLLSQWADLTDAAIAATGDTQNWKEDVPLDKSRTWDPAAENVGLAPCHTRGSDDASQVQAVVYHAPFEPDPHPVADTLTAYWESQGFTVTRTVDWTNPSGEQSVLLRAERPDGVFYGLDASTGLVAIDVYTECSAHPSIDAWAEKRLQKRFDQLHDTPTPTPSASSLGQGSADRGNQTAAATISDPSDLFREHRDDPDRDSSPPATGRTANDYGRRW</sequence>
<comment type="caution">
    <text evidence="2">The sequence shown here is derived from an EMBL/GenBank/DDBJ whole genome shotgun (WGS) entry which is preliminary data.</text>
</comment>